<reference evidence="10" key="2">
    <citation type="submission" date="2025-08" db="UniProtKB">
        <authorList>
            <consortium name="Ensembl"/>
        </authorList>
    </citation>
    <scope>IDENTIFICATION</scope>
</reference>
<evidence type="ECO:0000256" key="3">
    <source>
        <dbReference type="ARBA" id="ARBA00022989"/>
    </source>
</evidence>
<accession>A0A8C4RSC5</accession>
<dbReference type="GO" id="GO:0004930">
    <property type="term" value="F:G protein-coupled receptor activity"/>
    <property type="evidence" value="ECO:0007669"/>
    <property type="project" value="UniProtKB-KW"/>
</dbReference>
<dbReference type="PANTHER" id="PTHR45695:SF21">
    <property type="entry name" value="G-PROTEIN COUPLED RECEPTOR 151-RELATED"/>
    <property type="match status" value="1"/>
</dbReference>
<feature type="transmembrane region" description="Helical" evidence="8">
    <location>
        <begin position="109"/>
        <end position="126"/>
    </location>
</feature>
<dbReference type="PROSITE" id="PS50262">
    <property type="entry name" value="G_PROTEIN_RECEP_F1_2"/>
    <property type="match status" value="1"/>
</dbReference>
<dbReference type="Gene3D" id="1.20.1070.10">
    <property type="entry name" value="Rhodopsin 7-helix transmembrane proteins"/>
    <property type="match status" value="1"/>
</dbReference>
<sequence>MRIAHLEIMNTSLLNFAGGLQLLEGLEVTVVVPVVLAGICLIGLVGNLLVSVVLINNFRQGKCSVVNALAINLGAADLLVILFCIPFRAITYSKQSWVLGSFVCRTTDWFLHSCLLAKSFTLAAMGQARYNYVLNPPKYFHVQPKRIAGLVFIIWTMSVVLPVPHIVFTSLRQGHSGALCIFQVPFYASNFMNVFSKIYPALAYVIPFVFTAVCYAKTLLRAKLKRNRTPNPRPHGKRVTLMLSCLSCVYALLWLPEWVAWIWERHSYKEQQKPPTALMILSQVLVFVSCTVNPMILLSMSDEIRDGLASAWSLVTCRGTRDSGETRSSKTGENGAEMGSSVIHSLQDAQTQDKTEIAKDKAGIVLPDVEHFWQDRRNTTAVEDNDPIPWEHQ</sequence>
<keyword evidence="7" id="KW-0807">Transducer</keyword>
<evidence type="ECO:0000256" key="5">
    <source>
        <dbReference type="ARBA" id="ARBA00023136"/>
    </source>
</evidence>
<dbReference type="Proteomes" id="UP000694620">
    <property type="component" value="Chromosome 5"/>
</dbReference>
<reference evidence="10" key="3">
    <citation type="submission" date="2025-09" db="UniProtKB">
        <authorList>
            <consortium name="Ensembl"/>
        </authorList>
    </citation>
    <scope>IDENTIFICATION</scope>
</reference>
<organism evidence="10 11">
    <name type="scientific">Erpetoichthys calabaricus</name>
    <name type="common">Rope fish</name>
    <name type="synonym">Calamoichthys calabaricus</name>
    <dbReference type="NCBI Taxonomy" id="27687"/>
    <lineage>
        <taxon>Eukaryota</taxon>
        <taxon>Metazoa</taxon>
        <taxon>Chordata</taxon>
        <taxon>Craniata</taxon>
        <taxon>Vertebrata</taxon>
        <taxon>Euteleostomi</taxon>
        <taxon>Actinopterygii</taxon>
        <taxon>Polypteriformes</taxon>
        <taxon>Polypteridae</taxon>
        <taxon>Erpetoichthys</taxon>
    </lineage>
</organism>
<dbReference type="InterPro" id="IPR000276">
    <property type="entry name" value="GPCR_Rhodpsn"/>
</dbReference>
<feature type="transmembrane region" description="Helical" evidence="8">
    <location>
        <begin position="30"/>
        <end position="54"/>
    </location>
</feature>
<evidence type="ECO:0000256" key="4">
    <source>
        <dbReference type="ARBA" id="ARBA00023040"/>
    </source>
</evidence>
<dbReference type="InterPro" id="IPR017452">
    <property type="entry name" value="GPCR_Rhodpsn_7TM"/>
</dbReference>
<feature type="transmembrane region" description="Helical" evidence="8">
    <location>
        <begin position="241"/>
        <end position="263"/>
    </location>
</feature>
<dbReference type="Ensembl" id="ENSECRT00000006697.1">
    <property type="protein sequence ID" value="ENSECRP00000006590.1"/>
    <property type="gene ID" value="ENSECRG00000004397.1"/>
</dbReference>
<dbReference type="GeneTree" id="ENSGT01030000234518"/>
<evidence type="ECO:0000256" key="7">
    <source>
        <dbReference type="ARBA" id="ARBA00023224"/>
    </source>
</evidence>
<keyword evidence="4" id="KW-0297">G-protein coupled receptor</keyword>
<protein>
    <submittedName>
        <fullName evidence="10">Probable G-protein coupled receptor 151</fullName>
    </submittedName>
</protein>
<evidence type="ECO:0000259" key="9">
    <source>
        <dbReference type="PROSITE" id="PS50262"/>
    </source>
</evidence>
<proteinExistence type="predicted"/>
<comment type="subcellular location">
    <subcellularLocation>
        <location evidence="1">Membrane</location>
        <topology evidence="1">Multi-pass membrane protein</topology>
    </subcellularLocation>
</comment>
<evidence type="ECO:0000256" key="8">
    <source>
        <dbReference type="SAM" id="Phobius"/>
    </source>
</evidence>
<reference evidence="10" key="1">
    <citation type="submission" date="2021-06" db="EMBL/GenBank/DDBJ databases">
        <authorList>
            <consortium name="Wellcome Sanger Institute Data Sharing"/>
        </authorList>
    </citation>
    <scope>NUCLEOTIDE SEQUENCE [LARGE SCALE GENOMIC DNA]</scope>
</reference>
<dbReference type="GO" id="GO:0005886">
    <property type="term" value="C:plasma membrane"/>
    <property type="evidence" value="ECO:0007669"/>
    <property type="project" value="TreeGrafter"/>
</dbReference>
<keyword evidence="5 8" id="KW-0472">Membrane</keyword>
<keyword evidence="6" id="KW-0675">Receptor</keyword>
<feature type="transmembrane region" description="Helical" evidence="8">
    <location>
        <begin position="275"/>
        <end position="298"/>
    </location>
</feature>
<evidence type="ECO:0000313" key="11">
    <source>
        <dbReference type="Proteomes" id="UP000694620"/>
    </source>
</evidence>
<evidence type="ECO:0000256" key="1">
    <source>
        <dbReference type="ARBA" id="ARBA00004141"/>
    </source>
</evidence>
<feature type="transmembrane region" description="Helical" evidence="8">
    <location>
        <begin position="147"/>
        <end position="168"/>
    </location>
</feature>
<dbReference type="AlphaFoldDB" id="A0A8C4RSC5"/>
<feature type="transmembrane region" description="Helical" evidence="8">
    <location>
        <begin position="198"/>
        <end position="220"/>
    </location>
</feature>
<dbReference type="SUPFAM" id="SSF81321">
    <property type="entry name" value="Family A G protein-coupled receptor-like"/>
    <property type="match status" value="1"/>
</dbReference>
<dbReference type="PRINTS" id="PR00237">
    <property type="entry name" value="GPCRRHODOPSN"/>
</dbReference>
<evidence type="ECO:0000256" key="6">
    <source>
        <dbReference type="ARBA" id="ARBA00023170"/>
    </source>
</evidence>
<evidence type="ECO:0000313" key="10">
    <source>
        <dbReference type="Ensembl" id="ENSECRP00000006590.1"/>
    </source>
</evidence>
<name>A0A8C4RSC5_ERPCA</name>
<gene>
    <name evidence="10" type="primary">LOC114652734</name>
</gene>
<keyword evidence="11" id="KW-1185">Reference proteome</keyword>
<dbReference type="PANTHER" id="PTHR45695">
    <property type="entry name" value="LEUCOKININ RECEPTOR-RELATED"/>
    <property type="match status" value="1"/>
</dbReference>
<feature type="transmembrane region" description="Helical" evidence="8">
    <location>
        <begin position="66"/>
        <end position="89"/>
    </location>
</feature>
<dbReference type="Pfam" id="PF00001">
    <property type="entry name" value="7tm_1"/>
    <property type="match status" value="1"/>
</dbReference>
<keyword evidence="2 8" id="KW-0812">Transmembrane</keyword>
<evidence type="ECO:0000256" key="2">
    <source>
        <dbReference type="ARBA" id="ARBA00022692"/>
    </source>
</evidence>
<keyword evidence="3 8" id="KW-1133">Transmembrane helix</keyword>
<feature type="domain" description="G-protein coupled receptors family 1 profile" evidence="9">
    <location>
        <begin position="46"/>
        <end position="297"/>
    </location>
</feature>